<proteinExistence type="predicted"/>
<dbReference type="SUPFAM" id="SSF48056">
    <property type="entry name" value="Di-copper centre-containing domain"/>
    <property type="match status" value="1"/>
</dbReference>
<protein>
    <recommendedName>
        <fullName evidence="4">Tyrosinase copper-binding domain-containing protein</fullName>
    </recommendedName>
</protein>
<reference evidence="3" key="1">
    <citation type="journal article" date="2012" name="PLoS Genet.">
        <title>The genomes of the fungal plant pathogens Cladosporium fulvum and Dothistroma septosporum reveal adaptation to different hosts and lifestyles but also signatures of common ancestry.</title>
        <authorList>
            <person name="de Wit P.J.G.M."/>
            <person name="van der Burgt A."/>
            <person name="Oekmen B."/>
            <person name="Stergiopoulos I."/>
            <person name="Abd-Elsalam K.A."/>
            <person name="Aerts A.L."/>
            <person name="Bahkali A.H."/>
            <person name="Beenen H.G."/>
            <person name="Chettri P."/>
            <person name="Cox M.P."/>
            <person name="Datema E."/>
            <person name="de Vries R.P."/>
            <person name="Dhillon B."/>
            <person name="Ganley A.R."/>
            <person name="Griffiths S.A."/>
            <person name="Guo Y."/>
            <person name="Hamelin R.C."/>
            <person name="Henrissat B."/>
            <person name="Kabir M.S."/>
            <person name="Jashni M.K."/>
            <person name="Kema G."/>
            <person name="Klaubauf S."/>
            <person name="Lapidus A."/>
            <person name="Levasseur A."/>
            <person name="Lindquist E."/>
            <person name="Mehrabi R."/>
            <person name="Ohm R.A."/>
            <person name="Owen T.J."/>
            <person name="Salamov A."/>
            <person name="Schwelm A."/>
            <person name="Schijlen E."/>
            <person name="Sun H."/>
            <person name="van den Burg H.A."/>
            <person name="van Ham R.C.H.J."/>
            <person name="Zhang S."/>
            <person name="Goodwin S.B."/>
            <person name="Grigoriev I.V."/>
            <person name="Collemare J."/>
            <person name="Bradshaw R.E."/>
        </authorList>
    </citation>
    <scope>NUCLEOTIDE SEQUENCE [LARGE SCALE GENOMIC DNA]</scope>
    <source>
        <strain evidence="3">NZE10 / CBS 128990</strain>
    </source>
</reference>
<dbReference type="HOGENOM" id="CLU_2855838_0_0_1"/>
<dbReference type="EMBL" id="KB446539">
    <property type="protein sequence ID" value="EME44235.1"/>
    <property type="molecule type" value="Genomic_DNA"/>
</dbReference>
<reference evidence="2 3" key="2">
    <citation type="journal article" date="2012" name="PLoS Pathog.">
        <title>Diverse lifestyles and strategies of plant pathogenesis encoded in the genomes of eighteen Dothideomycetes fungi.</title>
        <authorList>
            <person name="Ohm R.A."/>
            <person name="Feau N."/>
            <person name="Henrissat B."/>
            <person name="Schoch C.L."/>
            <person name="Horwitz B.A."/>
            <person name="Barry K.W."/>
            <person name="Condon B.J."/>
            <person name="Copeland A.C."/>
            <person name="Dhillon B."/>
            <person name="Glaser F."/>
            <person name="Hesse C.N."/>
            <person name="Kosti I."/>
            <person name="LaButti K."/>
            <person name="Lindquist E.A."/>
            <person name="Lucas S."/>
            <person name="Salamov A.A."/>
            <person name="Bradshaw R.E."/>
            <person name="Ciuffetti L."/>
            <person name="Hamelin R.C."/>
            <person name="Kema G.H.J."/>
            <person name="Lawrence C."/>
            <person name="Scott J.A."/>
            <person name="Spatafora J.W."/>
            <person name="Turgeon B.G."/>
            <person name="de Wit P.J.G.M."/>
            <person name="Zhong S."/>
            <person name="Goodwin S.B."/>
            <person name="Grigoriev I.V."/>
        </authorList>
    </citation>
    <scope>NUCLEOTIDE SEQUENCE [LARGE SCALE GENOMIC DNA]</scope>
    <source>
        <strain evidence="3">NZE10 / CBS 128990</strain>
    </source>
</reference>
<dbReference type="AlphaFoldDB" id="N1PPD1"/>
<dbReference type="STRING" id="675120.N1PPD1"/>
<gene>
    <name evidence="2" type="ORF">DOTSEDRAFT_130480</name>
</gene>
<keyword evidence="1" id="KW-1133">Transmembrane helix</keyword>
<name>N1PPD1_DOTSN</name>
<sequence>EKRGHIHPVQCLHEMPSKTAKEVSSGARNRFDDFAVAHILNIDIIVFSPWLLMWHRHFTREFQQA</sequence>
<evidence type="ECO:0000256" key="1">
    <source>
        <dbReference type="SAM" id="Phobius"/>
    </source>
</evidence>
<feature type="transmembrane region" description="Helical" evidence="1">
    <location>
        <begin position="34"/>
        <end position="54"/>
    </location>
</feature>
<organism evidence="2 3">
    <name type="scientific">Dothistroma septosporum (strain NZE10 / CBS 128990)</name>
    <name type="common">Red band needle blight fungus</name>
    <name type="synonym">Mycosphaerella pini</name>
    <dbReference type="NCBI Taxonomy" id="675120"/>
    <lineage>
        <taxon>Eukaryota</taxon>
        <taxon>Fungi</taxon>
        <taxon>Dikarya</taxon>
        <taxon>Ascomycota</taxon>
        <taxon>Pezizomycotina</taxon>
        <taxon>Dothideomycetes</taxon>
        <taxon>Dothideomycetidae</taxon>
        <taxon>Mycosphaerellales</taxon>
        <taxon>Mycosphaerellaceae</taxon>
        <taxon>Dothistroma</taxon>
    </lineage>
</organism>
<keyword evidence="1" id="KW-0472">Membrane</keyword>
<evidence type="ECO:0000313" key="3">
    <source>
        <dbReference type="Proteomes" id="UP000016933"/>
    </source>
</evidence>
<feature type="non-terminal residue" evidence="2">
    <location>
        <position position="1"/>
    </location>
</feature>
<evidence type="ECO:0000313" key="2">
    <source>
        <dbReference type="EMBL" id="EME44235.1"/>
    </source>
</evidence>
<keyword evidence="3" id="KW-1185">Reference proteome</keyword>
<keyword evidence="1" id="KW-0812">Transmembrane</keyword>
<dbReference type="Proteomes" id="UP000016933">
    <property type="component" value="Unassembled WGS sequence"/>
</dbReference>
<dbReference type="Gene3D" id="1.10.1280.10">
    <property type="entry name" value="Di-copper center containing domain from catechol oxidase"/>
    <property type="match status" value="1"/>
</dbReference>
<dbReference type="InterPro" id="IPR008922">
    <property type="entry name" value="Di-copper_centre_dom_sf"/>
</dbReference>
<evidence type="ECO:0008006" key="4">
    <source>
        <dbReference type="Google" id="ProtNLM"/>
    </source>
</evidence>
<accession>N1PPD1</accession>